<name>A0A9Q0KQ55_9MAGN</name>
<comment type="caution">
    <text evidence="2">The sequence shown here is derived from an EMBL/GenBank/DDBJ whole genome shotgun (WGS) entry which is preliminary data.</text>
</comment>
<organism evidence="2 3">
    <name type="scientific">Protea cynaroides</name>
    <dbReference type="NCBI Taxonomy" id="273540"/>
    <lineage>
        <taxon>Eukaryota</taxon>
        <taxon>Viridiplantae</taxon>
        <taxon>Streptophyta</taxon>
        <taxon>Embryophyta</taxon>
        <taxon>Tracheophyta</taxon>
        <taxon>Spermatophyta</taxon>
        <taxon>Magnoliopsida</taxon>
        <taxon>Proteales</taxon>
        <taxon>Proteaceae</taxon>
        <taxon>Protea</taxon>
    </lineage>
</organism>
<feature type="region of interest" description="Disordered" evidence="1">
    <location>
        <begin position="142"/>
        <end position="182"/>
    </location>
</feature>
<protein>
    <submittedName>
        <fullName evidence="2">Uncharacterized protein</fullName>
    </submittedName>
</protein>
<dbReference type="AlphaFoldDB" id="A0A9Q0KQ55"/>
<keyword evidence="3" id="KW-1185">Reference proteome</keyword>
<accession>A0A9Q0KQ55</accession>
<evidence type="ECO:0000313" key="2">
    <source>
        <dbReference type="EMBL" id="KAJ4974615.1"/>
    </source>
</evidence>
<dbReference type="EMBL" id="JAMYWD010000004">
    <property type="protein sequence ID" value="KAJ4974615.1"/>
    <property type="molecule type" value="Genomic_DNA"/>
</dbReference>
<proteinExistence type="predicted"/>
<gene>
    <name evidence="2" type="ORF">NE237_007789</name>
</gene>
<dbReference type="Proteomes" id="UP001141806">
    <property type="component" value="Unassembled WGS sequence"/>
</dbReference>
<evidence type="ECO:0000256" key="1">
    <source>
        <dbReference type="SAM" id="MobiDB-lite"/>
    </source>
</evidence>
<feature type="compositionally biased region" description="Polar residues" evidence="1">
    <location>
        <begin position="143"/>
        <end position="182"/>
    </location>
</feature>
<evidence type="ECO:0000313" key="3">
    <source>
        <dbReference type="Proteomes" id="UP001141806"/>
    </source>
</evidence>
<sequence length="182" mass="19394">MPGAGSSLVSGAVRSSVAGAVIPVSGECSWSGVALVNSRRDIDGRFEDAVGDDINAEDFARRGINNEKGRTVPRKRSRWKYKEKGNSIDAEQLAGVAVNLDKRTEGGGINGAVAGDNDQQRCSRSFAESRRVHENLVVAKDVNQVTDGQQDLHNDGSAGTNENSRILLENQVQGSWANVSEG</sequence>
<reference evidence="2" key="1">
    <citation type="journal article" date="2023" name="Plant J.">
        <title>The genome of the king protea, Protea cynaroides.</title>
        <authorList>
            <person name="Chang J."/>
            <person name="Duong T.A."/>
            <person name="Schoeman C."/>
            <person name="Ma X."/>
            <person name="Roodt D."/>
            <person name="Barker N."/>
            <person name="Li Z."/>
            <person name="Van de Peer Y."/>
            <person name="Mizrachi E."/>
        </authorList>
    </citation>
    <scope>NUCLEOTIDE SEQUENCE</scope>
    <source>
        <tissue evidence="2">Young leaves</tissue>
    </source>
</reference>